<keyword evidence="3" id="KW-0238">DNA-binding</keyword>
<dbReference type="PRINTS" id="PR00039">
    <property type="entry name" value="HTHLYSR"/>
</dbReference>
<dbReference type="PROSITE" id="PS50931">
    <property type="entry name" value="HTH_LYSR"/>
    <property type="match status" value="1"/>
</dbReference>
<evidence type="ECO:0000256" key="2">
    <source>
        <dbReference type="ARBA" id="ARBA00023015"/>
    </source>
</evidence>
<dbReference type="Gene3D" id="1.10.10.10">
    <property type="entry name" value="Winged helix-like DNA-binding domain superfamily/Winged helix DNA-binding domain"/>
    <property type="match status" value="1"/>
</dbReference>
<dbReference type="SUPFAM" id="SSF46785">
    <property type="entry name" value="Winged helix' DNA-binding domain"/>
    <property type="match status" value="1"/>
</dbReference>
<dbReference type="AlphaFoldDB" id="A0A1I0TN74"/>
<dbReference type="Gene3D" id="3.40.190.10">
    <property type="entry name" value="Periplasmic binding protein-like II"/>
    <property type="match status" value="2"/>
</dbReference>
<keyword evidence="2" id="KW-0805">Transcription regulation</keyword>
<dbReference type="Pfam" id="PF03466">
    <property type="entry name" value="LysR_substrate"/>
    <property type="match status" value="1"/>
</dbReference>
<dbReference type="Pfam" id="PF00126">
    <property type="entry name" value="HTH_1"/>
    <property type="match status" value="1"/>
</dbReference>
<dbReference type="InterPro" id="IPR005119">
    <property type="entry name" value="LysR_subst-bd"/>
</dbReference>
<dbReference type="Proteomes" id="UP000501237">
    <property type="component" value="Chromosome"/>
</dbReference>
<gene>
    <name evidence="5" type="ORF">PtoMrB4_15350</name>
</gene>
<dbReference type="GO" id="GO:0006351">
    <property type="term" value="P:DNA-templated transcription"/>
    <property type="evidence" value="ECO:0007669"/>
    <property type="project" value="TreeGrafter"/>
</dbReference>
<sequence>MRTPSLVALRAFEVAARSRNFTEAAHELSVTPGAVSRQIRLLEEELGVSLFDRTRNTVTLNDNGRRLAATVSQAFALLAEGAAALRGMPEGPLQVSCAPSIASHWLMRRLNQFSGTHPDIALSLEATEELVDLERGEASLAIRFVTEGTVLPASELLFREVFFPVCSPAYLEAHPVREPADLVGARLVHAHWKSASNLRIPDWGDWFERYVGARVDTSAGIRFGLIGHAIQGAVNGQGFALGSTALAGDDIAQGRLVLPFGEACRLPTPWEYRLAWSRKGQPSERLRRLIDWLVAEARASTRVSEAKSQA</sequence>
<dbReference type="KEGG" id="poj:PtoMrB4_15350"/>
<evidence type="ECO:0000313" key="5">
    <source>
        <dbReference type="EMBL" id="BCA27558.1"/>
    </source>
</evidence>
<evidence type="ECO:0000256" key="1">
    <source>
        <dbReference type="ARBA" id="ARBA00009437"/>
    </source>
</evidence>
<dbReference type="GO" id="GO:0043565">
    <property type="term" value="F:sequence-specific DNA binding"/>
    <property type="evidence" value="ECO:0007669"/>
    <property type="project" value="TreeGrafter"/>
</dbReference>
<dbReference type="InterPro" id="IPR000847">
    <property type="entry name" value="LysR_HTH_N"/>
</dbReference>
<dbReference type="SUPFAM" id="SSF53850">
    <property type="entry name" value="Periplasmic binding protein-like II"/>
    <property type="match status" value="1"/>
</dbReference>
<evidence type="ECO:0000256" key="3">
    <source>
        <dbReference type="ARBA" id="ARBA00023125"/>
    </source>
</evidence>
<dbReference type="RefSeq" id="WP_074969069.1">
    <property type="nucleotide sequence ID" value="NZ_AP022642.1"/>
</dbReference>
<dbReference type="PANTHER" id="PTHR30537:SF74">
    <property type="entry name" value="HTH-TYPE TRANSCRIPTIONAL REGULATOR TRPI"/>
    <property type="match status" value="1"/>
</dbReference>
<evidence type="ECO:0000256" key="4">
    <source>
        <dbReference type="ARBA" id="ARBA00023163"/>
    </source>
</evidence>
<dbReference type="InterPro" id="IPR058163">
    <property type="entry name" value="LysR-type_TF_proteobact-type"/>
</dbReference>
<accession>A0A1I0TN74</accession>
<dbReference type="STRING" id="319939.SAMN05216263_105139"/>
<dbReference type="PANTHER" id="PTHR30537">
    <property type="entry name" value="HTH-TYPE TRANSCRIPTIONAL REGULATOR"/>
    <property type="match status" value="1"/>
</dbReference>
<evidence type="ECO:0000313" key="6">
    <source>
        <dbReference type="Proteomes" id="UP000501237"/>
    </source>
</evidence>
<protein>
    <submittedName>
        <fullName evidence="5">LysR family transcriptional regulator</fullName>
    </submittedName>
</protein>
<name>A0A1I0TN74_9GAMM</name>
<dbReference type="GeneID" id="57396748"/>
<reference evidence="5 6" key="1">
    <citation type="journal article" date="2020" name="Microbiol. Resour. Announc.">
        <title>Complete genome sequence of Pseudomonas otitidis strain MrB4, isolated from Lake Biwa in Japan.</title>
        <authorList>
            <person name="Miyazaki K."/>
            <person name="Hase E."/>
            <person name="Maruya T."/>
        </authorList>
    </citation>
    <scope>NUCLEOTIDE SEQUENCE [LARGE SCALE GENOMIC DNA]</scope>
    <source>
        <strain evidence="5 6">MrB4</strain>
    </source>
</reference>
<dbReference type="InterPro" id="IPR036390">
    <property type="entry name" value="WH_DNA-bd_sf"/>
</dbReference>
<comment type="similarity">
    <text evidence="1">Belongs to the LysR transcriptional regulatory family.</text>
</comment>
<proteinExistence type="inferred from homology"/>
<keyword evidence="4" id="KW-0804">Transcription</keyword>
<dbReference type="EMBL" id="AP022642">
    <property type="protein sequence ID" value="BCA27558.1"/>
    <property type="molecule type" value="Genomic_DNA"/>
</dbReference>
<dbReference type="InterPro" id="IPR036388">
    <property type="entry name" value="WH-like_DNA-bd_sf"/>
</dbReference>
<dbReference type="GO" id="GO:0003700">
    <property type="term" value="F:DNA-binding transcription factor activity"/>
    <property type="evidence" value="ECO:0007669"/>
    <property type="project" value="InterPro"/>
</dbReference>
<dbReference type="CDD" id="cd08432">
    <property type="entry name" value="PBP2_GcdR_TrpI_HvrB_AmpR_like"/>
    <property type="match status" value="1"/>
</dbReference>
<organism evidence="5 6">
    <name type="scientific">Metapseudomonas otitidis</name>
    <dbReference type="NCBI Taxonomy" id="319939"/>
    <lineage>
        <taxon>Bacteria</taxon>
        <taxon>Pseudomonadati</taxon>
        <taxon>Pseudomonadota</taxon>
        <taxon>Gammaproteobacteria</taxon>
        <taxon>Pseudomonadales</taxon>
        <taxon>Pseudomonadaceae</taxon>
        <taxon>Metapseudomonas</taxon>
    </lineage>
</organism>